<dbReference type="InterPro" id="IPR006680">
    <property type="entry name" value="Amidohydro-rel"/>
</dbReference>
<evidence type="ECO:0000313" key="3">
    <source>
        <dbReference type="Proteomes" id="UP000593818"/>
    </source>
</evidence>
<evidence type="ECO:0000313" key="2">
    <source>
        <dbReference type="EMBL" id="QOV98443.1"/>
    </source>
</evidence>
<dbReference type="PANTHER" id="PTHR43135:SF3">
    <property type="entry name" value="ALPHA-D-RIBOSE 1-METHYLPHOSPHONATE 5-TRIPHOSPHATE DIPHOSPHATASE"/>
    <property type="match status" value="1"/>
</dbReference>
<feature type="domain" description="Amidohydrolase-related" evidence="1">
    <location>
        <begin position="55"/>
        <end position="403"/>
    </location>
</feature>
<dbReference type="SUPFAM" id="SSF51338">
    <property type="entry name" value="Composite domain of metallo-dependent hydrolases"/>
    <property type="match status" value="1"/>
</dbReference>
<dbReference type="GO" id="GO:0016810">
    <property type="term" value="F:hydrolase activity, acting on carbon-nitrogen (but not peptide) bonds"/>
    <property type="evidence" value="ECO:0007669"/>
    <property type="project" value="InterPro"/>
</dbReference>
<dbReference type="RefSeq" id="WP_193902734.1">
    <property type="nucleotide sequence ID" value="NZ_CP063450.1"/>
</dbReference>
<accession>A0A7M2XLY8</accession>
<dbReference type="SUPFAM" id="SSF51556">
    <property type="entry name" value="Metallo-dependent hydrolases"/>
    <property type="match status" value="1"/>
</dbReference>
<protein>
    <submittedName>
        <fullName evidence="2">Amidohydrolase family protein</fullName>
    </submittedName>
</protein>
<dbReference type="EMBL" id="CP063450">
    <property type="protein sequence ID" value="QOV98443.1"/>
    <property type="molecule type" value="Genomic_DNA"/>
</dbReference>
<evidence type="ECO:0000259" key="1">
    <source>
        <dbReference type="Pfam" id="PF01979"/>
    </source>
</evidence>
<dbReference type="Pfam" id="PF01979">
    <property type="entry name" value="Amidohydro_1"/>
    <property type="match status" value="1"/>
</dbReference>
<sequence length="418" mass="45534">MTEIAIEHGLVWVGPDESYSEGLLYIEDGRVSYAGEYKAEVVRPGVARLDASGCVVLPGLVDCHVHLTTNSDHERILPSDVFRGQKSGPEKLLHGYRNSLRALRSGFTTLRCMGHRGVGEVELRDMVADDLIVAPNLLVAPWWITMTNGHGDLFYPPYTPRREWDTADGVDACRQMVRLQARSGADFIKVMASGGMSKGEKPHWPNYSVEELTAIVEEAHDMDLRVAAHALSLEGIRRSIEAGVDSIEHGSFLDEECASEMAQKGIFLVPTLAFNDWCQREGTARGLTEAGVESLREAHDRSLESFDIARSAGVKIAMGTDSSGSLCPFGAHYRELELYVEHGMSVNEALASATVVASELLDRPDIGSLRPGSIGDALVVDGTILSDITRLRQGIKAVVRSGRDVTSYLEESAALLSL</sequence>
<dbReference type="InterPro" id="IPR011059">
    <property type="entry name" value="Metal-dep_hydrolase_composite"/>
</dbReference>
<dbReference type="Gene3D" id="3.20.20.140">
    <property type="entry name" value="Metal-dependent hydrolases"/>
    <property type="match status" value="1"/>
</dbReference>
<organism evidence="2 3">
    <name type="scientific">Rhodococcus pyridinivorans</name>
    <dbReference type="NCBI Taxonomy" id="103816"/>
    <lineage>
        <taxon>Bacteria</taxon>
        <taxon>Bacillati</taxon>
        <taxon>Actinomycetota</taxon>
        <taxon>Actinomycetes</taxon>
        <taxon>Mycobacteriales</taxon>
        <taxon>Nocardiaceae</taxon>
        <taxon>Rhodococcus</taxon>
    </lineage>
</organism>
<dbReference type="InterPro" id="IPR032466">
    <property type="entry name" value="Metal_Hydrolase"/>
</dbReference>
<dbReference type="Gene3D" id="2.30.40.10">
    <property type="entry name" value="Urease, subunit C, domain 1"/>
    <property type="match status" value="1"/>
</dbReference>
<name>A0A7M2XLY8_9NOCA</name>
<gene>
    <name evidence="2" type="ORF">INP59_21890</name>
</gene>
<dbReference type="InterPro" id="IPR051781">
    <property type="entry name" value="Metallo-dep_Hydrolase"/>
</dbReference>
<dbReference type="InterPro" id="IPR057744">
    <property type="entry name" value="OTAase-like"/>
</dbReference>
<dbReference type="AlphaFoldDB" id="A0A7M2XLY8"/>
<proteinExistence type="predicted"/>
<reference evidence="2 3" key="1">
    <citation type="submission" date="2020-10" db="EMBL/GenBank/DDBJ databases">
        <title>Whole genome sequence of oil-degrading bacteria Rhodococcus pyridinivorans strain 5Ap.</title>
        <authorList>
            <person name="Akhremchuk A.E."/>
            <person name="Valentovich L.N."/>
            <person name="Charniauskaya M.I."/>
            <person name="Bukliarevich H.A."/>
            <person name="Titok M.A."/>
        </authorList>
    </citation>
    <scope>NUCLEOTIDE SEQUENCE [LARGE SCALE GENOMIC DNA]</scope>
    <source>
        <strain evidence="2 3">5Ap</strain>
    </source>
</reference>
<dbReference type="CDD" id="cd01299">
    <property type="entry name" value="Met_dep_hydrolase_A"/>
    <property type="match status" value="1"/>
</dbReference>
<dbReference type="PANTHER" id="PTHR43135">
    <property type="entry name" value="ALPHA-D-RIBOSE 1-METHYLPHOSPHONATE 5-TRIPHOSPHATE DIPHOSPHATASE"/>
    <property type="match status" value="1"/>
</dbReference>
<keyword evidence="2" id="KW-0378">Hydrolase</keyword>
<keyword evidence="3" id="KW-1185">Reference proteome</keyword>
<dbReference type="Proteomes" id="UP000593818">
    <property type="component" value="Chromosome"/>
</dbReference>